<evidence type="ECO:0000259" key="12">
    <source>
        <dbReference type="SMART" id="SM00892"/>
    </source>
</evidence>
<dbReference type="PANTHER" id="PTHR13966">
    <property type="entry name" value="ENDONUCLEASE RELATED"/>
    <property type="match status" value="1"/>
</dbReference>
<comment type="similarity">
    <text evidence="2 10">Belongs to the DNA/RNA non-specific endonuclease family.</text>
</comment>
<feature type="active site" description="Proton acceptor" evidence="8">
    <location>
        <position position="145"/>
    </location>
</feature>
<dbReference type="InterPro" id="IPR044925">
    <property type="entry name" value="His-Me_finger_sf"/>
</dbReference>
<dbReference type="InterPro" id="IPR044929">
    <property type="entry name" value="DNA/RNA_non-sp_Endonuclease_sf"/>
</dbReference>
<evidence type="ECO:0000259" key="11">
    <source>
        <dbReference type="SMART" id="SM00477"/>
    </source>
</evidence>
<dbReference type="GO" id="GO:0005634">
    <property type="term" value="C:nucleus"/>
    <property type="evidence" value="ECO:0007669"/>
    <property type="project" value="TreeGrafter"/>
</dbReference>
<dbReference type="GO" id="GO:0000014">
    <property type="term" value="F:single-stranded DNA endodeoxyribonuclease activity"/>
    <property type="evidence" value="ECO:0007669"/>
    <property type="project" value="TreeGrafter"/>
</dbReference>
<evidence type="ECO:0000256" key="7">
    <source>
        <dbReference type="ARBA" id="ARBA00022842"/>
    </source>
</evidence>
<dbReference type="SMART" id="SM00892">
    <property type="entry name" value="Endonuclease_NS"/>
    <property type="match status" value="1"/>
</dbReference>
<dbReference type="PROSITE" id="PS01070">
    <property type="entry name" value="NUCLEASE_NON_SPEC"/>
    <property type="match status" value="1"/>
</dbReference>
<evidence type="ECO:0000256" key="10">
    <source>
        <dbReference type="RuleBase" id="RU366055"/>
    </source>
</evidence>
<evidence type="ECO:0000256" key="5">
    <source>
        <dbReference type="ARBA" id="ARBA00022759"/>
    </source>
</evidence>
<gene>
    <name evidence="13" type="ORF">AMK59_3939</name>
</gene>
<dbReference type="Pfam" id="PF01223">
    <property type="entry name" value="Endonuclease_NS"/>
    <property type="match status" value="1"/>
</dbReference>
<dbReference type="AlphaFoldDB" id="A0A0T6B846"/>
<evidence type="ECO:0000256" key="6">
    <source>
        <dbReference type="ARBA" id="ARBA00022801"/>
    </source>
</evidence>
<evidence type="ECO:0000256" key="1">
    <source>
        <dbReference type="ARBA" id="ARBA00001946"/>
    </source>
</evidence>
<feature type="non-terminal residue" evidence="13">
    <location>
        <position position="230"/>
    </location>
</feature>
<accession>A0A0T6B846</accession>
<feature type="binding site" evidence="9">
    <location>
        <position position="177"/>
    </location>
    <ligand>
        <name>Mg(2+)</name>
        <dbReference type="ChEBI" id="CHEBI:18420"/>
        <note>catalytic</note>
    </ligand>
</feature>
<comment type="caution">
    <text evidence="13">The sequence shown here is derived from an EMBL/GenBank/DDBJ whole genome shotgun (WGS) entry which is preliminary data.</text>
</comment>
<organism evidence="13 14">
    <name type="scientific">Oryctes borbonicus</name>
    <dbReference type="NCBI Taxonomy" id="1629725"/>
    <lineage>
        <taxon>Eukaryota</taxon>
        <taxon>Metazoa</taxon>
        <taxon>Ecdysozoa</taxon>
        <taxon>Arthropoda</taxon>
        <taxon>Hexapoda</taxon>
        <taxon>Insecta</taxon>
        <taxon>Pterygota</taxon>
        <taxon>Neoptera</taxon>
        <taxon>Endopterygota</taxon>
        <taxon>Coleoptera</taxon>
        <taxon>Polyphaga</taxon>
        <taxon>Scarabaeiformia</taxon>
        <taxon>Scarabaeidae</taxon>
        <taxon>Dynastinae</taxon>
        <taxon>Oryctes</taxon>
    </lineage>
</organism>
<dbReference type="GO" id="GO:0005743">
    <property type="term" value="C:mitochondrial inner membrane"/>
    <property type="evidence" value="ECO:0007669"/>
    <property type="project" value="TreeGrafter"/>
</dbReference>
<keyword evidence="3 10" id="KW-0540">Nuclease</keyword>
<keyword evidence="6 10" id="KW-0378">Hydrolase</keyword>
<name>A0A0T6B846_9SCAR</name>
<keyword evidence="5 10" id="KW-0255">Endonuclease</keyword>
<dbReference type="InterPro" id="IPR001604">
    <property type="entry name" value="Endo_G_ENPP1-like_dom"/>
</dbReference>
<dbReference type="EC" id="3.1.30.-" evidence="10"/>
<dbReference type="InterPro" id="IPR040255">
    <property type="entry name" value="Non-specific_endonuclease"/>
</dbReference>
<dbReference type="PANTHER" id="PTHR13966:SF5">
    <property type="entry name" value="ENDONUCLEASE G, MITOCHONDRIAL"/>
    <property type="match status" value="1"/>
</dbReference>
<feature type="domain" description="ENPP1-3/EXOG-like endonuclease/phosphodiesterase" evidence="11">
    <location>
        <begin position="80"/>
        <end position="229"/>
    </location>
</feature>
<dbReference type="EMBL" id="LJIG01009214">
    <property type="protein sequence ID" value="KRT83528.1"/>
    <property type="molecule type" value="Genomic_DNA"/>
</dbReference>
<evidence type="ECO:0000256" key="4">
    <source>
        <dbReference type="ARBA" id="ARBA00022723"/>
    </source>
</evidence>
<dbReference type="InterPro" id="IPR020821">
    <property type="entry name" value="ENPP1-3/EXOG-like_nuc-like"/>
</dbReference>
<protein>
    <recommendedName>
        <fullName evidence="10">Endonuclease</fullName>
        <ecNumber evidence="10">3.1.30.-</ecNumber>
    </recommendedName>
</protein>
<dbReference type="GO" id="GO:0004521">
    <property type="term" value="F:RNA endonuclease activity"/>
    <property type="evidence" value="ECO:0007669"/>
    <property type="project" value="TreeGrafter"/>
</dbReference>
<dbReference type="CDD" id="cd00091">
    <property type="entry name" value="NUC"/>
    <property type="match status" value="1"/>
</dbReference>
<reference evidence="13 14" key="1">
    <citation type="submission" date="2015-09" db="EMBL/GenBank/DDBJ databases">
        <title>Draft genome of the scarab beetle Oryctes borbonicus.</title>
        <authorList>
            <person name="Meyer J.M."/>
            <person name="Markov G.V."/>
            <person name="Baskaran P."/>
            <person name="Herrmann M."/>
            <person name="Sommer R.J."/>
            <person name="Roedelsperger C."/>
        </authorList>
    </citation>
    <scope>NUCLEOTIDE SEQUENCE [LARGE SCALE GENOMIC DNA]</scope>
    <source>
        <strain evidence="13">OB123</strain>
        <tissue evidence="13">Whole animal</tissue>
    </source>
</reference>
<dbReference type="SMART" id="SM00477">
    <property type="entry name" value="NUC"/>
    <property type="match status" value="1"/>
</dbReference>
<dbReference type="GO" id="GO:0003676">
    <property type="term" value="F:nucleic acid binding"/>
    <property type="evidence" value="ECO:0007669"/>
    <property type="project" value="InterPro"/>
</dbReference>
<dbReference type="OrthoDB" id="5418055at2759"/>
<evidence type="ECO:0000256" key="2">
    <source>
        <dbReference type="ARBA" id="ARBA00010052"/>
    </source>
</evidence>
<dbReference type="SUPFAM" id="SSF54060">
    <property type="entry name" value="His-Me finger endonucleases"/>
    <property type="match status" value="1"/>
</dbReference>
<evidence type="ECO:0000313" key="13">
    <source>
        <dbReference type="EMBL" id="KRT83528.1"/>
    </source>
</evidence>
<dbReference type="InterPro" id="IPR018524">
    <property type="entry name" value="DNA/RNA_endonuclease_AS"/>
</dbReference>
<dbReference type="GO" id="GO:0006309">
    <property type="term" value="P:apoptotic DNA fragmentation"/>
    <property type="evidence" value="ECO:0007669"/>
    <property type="project" value="TreeGrafter"/>
</dbReference>
<dbReference type="GO" id="GO:0046872">
    <property type="term" value="F:metal ion binding"/>
    <property type="evidence" value="ECO:0007669"/>
    <property type="project" value="UniProtKB-KW"/>
</dbReference>
<evidence type="ECO:0000256" key="3">
    <source>
        <dbReference type="ARBA" id="ARBA00022722"/>
    </source>
</evidence>
<evidence type="ECO:0000256" key="9">
    <source>
        <dbReference type="PIRSR" id="PIRSR640255-2"/>
    </source>
</evidence>
<dbReference type="Gene3D" id="3.40.570.10">
    <property type="entry name" value="Extracellular Endonuclease, subunit A"/>
    <property type="match status" value="1"/>
</dbReference>
<sequence length="230" mass="26332">MARVLKKCLLISGISIGSFYCGVCYDKKTFNGIKELPGLPLFGTVSAATTFSPVPVPQTPNRVSQIMKYGFPGLDNVRSFDDYVLSYDRRTRVAHWVFEHLTKESVKYNQTVDRSLCTFMPDESIHHFFRSENSDYFRSGYDRGHLAAAGNHKYTQKHVEQTFYLSNMAPQVGVGFNRDSWNRLEKYVRKLTKIYKNVYCCTGPLYLPRKEADGKNYVKYEVIGANNVAV</sequence>
<evidence type="ECO:0000313" key="14">
    <source>
        <dbReference type="Proteomes" id="UP000051574"/>
    </source>
</evidence>
<proteinExistence type="inferred from homology"/>
<evidence type="ECO:0000256" key="8">
    <source>
        <dbReference type="PIRSR" id="PIRSR640255-1"/>
    </source>
</evidence>
<keyword evidence="7" id="KW-0460">Magnesium</keyword>
<keyword evidence="4 9" id="KW-0479">Metal-binding</keyword>
<feature type="domain" description="DNA/RNA non-specific endonuclease/pyrophosphatase/phosphodiesterase" evidence="12">
    <location>
        <begin position="79"/>
        <end position="229"/>
    </location>
</feature>
<dbReference type="Proteomes" id="UP000051574">
    <property type="component" value="Unassembled WGS sequence"/>
</dbReference>
<comment type="cofactor">
    <cofactor evidence="1 10">
        <name>Mg(2+)</name>
        <dbReference type="ChEBI" id="CHEBI:18420"/>
    </cofactor>
</comment>
<keyword evidence="14" id="KW-1185">Reference proteome</keyword>